<feature type="chain" id="PRO_5028056134" description="DUF306 domain-containing protein" evidence="1">
    <location>
        <begin position="26"/>
        <end position="140"/>
    </location>
</feature>
<dbReference type="InterPro" id="IPR038670">
    <property type="entry name" value="HslJ-like_sf"/>
</dbReference>
<dbReference type="AlphaFoldDB" id="A0A6S6TK36"/>
<dbReference type="PROSITE" id="PS51257">
    <property type="entry name" value="PROKAR_LIPOPROTEIN"/>
    <property type="match status" value="1"/>
</dbReference>
<evidence type="ECO:0000256" key="1">
    <source>
        <dbReference type="SAM" id="SignalP"/>
    </source>
</evidence>
<dbReference type="PANTHER" id="PTHR35535">
    <property type="entry name" value="HEAT SHOCK PROTEIN HSLJ"/>
    <property type="match status" value="1"/>
</dbReference>
<accession>A0A6S6TK36</accession>
<feature type="signal peptide" evidence="1">
    <location>
        <begin position="1"/>
        <end position="25"/>
    </location>
</feature>
<dbReference type="Gene3D" id="2.40.128.270">
    <property type="match status" value="1"/>
</dbReference>
<sequence>MKLIMNRLKQFFVACLAGISLTACVPESVNNGGSALAGKWMLQTMNGAAPKAPLSLDVNTDDGSVRGFSGCNRFFARAQMTGETQLRVSKIGSTKKLCSDGAMMNTERAYLNALKGVSSYSISGNKLSLSGSAGNLVFTK</sequence>
<proteinExistence type="predicted"/>
<dbReference type="EMBL" id="CACVAY010000112">
    <property type="protein sequence ID" value="CAA6823311.1"/>
    <property type="molecule type" value="Genomic_DNA"/>
</dbReference>
<evidence type="ECO:0000313" key="3">
    <source>
        <dbReference type="EMBL" id="CAA6823311.1"/>
    </source>
</evidence>
<dbReference type="InterPro" id="IPR053147">
    <property type="entry name" value="Hsp_HslJ-like"/>
</dbReference>
<name>A0A6S6TK36_9GAMM</name>
<dbReference type="Pfam" id="PF03724">
    <property type="entry name" value="META"/>
    <property type="match status" value="1"/>
</dbReference>
<organism evidence="3">
    <name type="scientific">uncultured Thiotrichaceae bacterium</name>
    <dbReference type="NCBI Taxonomy" id="298394"/>
    <lineage>
        <taxon>Bacteria</taxon>
        <taxon>Pseudomonadati</taxon>
        <taxon>Pseudomonadota</taxon>
        <taxon>Gammaproteobacteria</taxon>
        <taxon>Thiotrichales</taxon>
        <taxon>Thiotrichaceae</taxon>
        <taxon>environmental samples</taxon>
    </lineage>
</organism>
<evidence type="ECO:0000259" key="2">
    <source>
        <dbReference type="Pfam" id="PF03724"/>
    </source>
</evidence>
<dbReference type="PANTHER" id="PTHR35535:SF1">
    <property type="entry name" value="HEAT SHOCK PROTEIN HSLJ"/>
    <property type="match status" value="1"/>
</dbReference>
<keyword evidence="1" id="KW-0732">Signal</keyword>
<protein>
    <recommendedName>
        <fullName evidence="2">DUF306 domain-containing protein</fullName>
    </recommendedName>
</protein>
<reference evidence="3" key="1">
    <citation type="submission" date="2020-01" db="EMBL/GenBank/DDBJ databases">
        <authorList>
            <person name="Meier V. D."/>
            <person name="Meier V D."/>
        </authorList>
    </citation>
    <scope>NUCLEOTIDE SEQUENCE</scope>
    <source>
        <strain evidence="3">HLG_WM_MAG_07</strain>
    </source>
</reference>
<dbReference type="InterPro" id="IPR005184">
    <property type="entry name" value="DUF306_Meta_HslJ"/>
</dbReference>
<gene>
    <name evidence="3" type="ORF">HELGO_WM6634</name>
</gene>
<feature type="domain" description="DUF306" evidence="2">
    <location>
        <begin position="36"/>
        <end position="135"/>
    </location>
</feature>